<evidence type="ECO:0000313" key="3">
    <source>
        <dbReference type="EMBL" id="KAI2647507.1"/>
    </source>
</evidence>
<dbReference type="PANTHER" id="PTHR33776">
    <property type="entry name" value="ENDO/EXONUCLEASE/PHOSPHATASE DOMAIN-CONTAINING PROTEIN"/>
    <property type="match status" value="1"/>
</dbReference>
<sequence length="597" mass="69590">MSTMCEHIPIQVENSEGCVHDYDELELIFFPNIKDTCKYYTDAEFTSNIETAGSFSLIHLNCRSLYSNFSKIHDYLNTLQNKFTVIALSETWLTDEKGVEFHFEGYELFYVNRIYKRGGGVALYVSSDLKCKIIECMTTAIADLMECLTVEIEMKKQRNIFVTCIYRTPGSSITVFNNKLEQLLVGMNENKVSVICGDFNINLLNVSNHTSSLDFLDLMYSRGFYPTITRPSRITSSCATLIDNIFVNKFEKTVKSGLLINDTTDHFPIFVTYFCEIKTNKEKFSKVIRLRTEETLNGFRDDLMKEQWNNVCNTKNVNKAYELFLKKYLWLYNKNCPIKIWNDKVRNNNKPWLTKGILKSCKKKNKLYRDFVKYRTENAEKKYKAYKNKLTTIMRCAKKDYYTNVLMENKSNIKRMWNVLREVMGSKINYSQPLYLMNEQNVEISGEKMADEFNSFFVNVGPNLAKTIPFYNENKSWTGESRVMQSFFLDEVSESEIISTVSKLKSKCSCDSDGLDRYIVKETICCIIRPLKYIINLSFNTGSFPEKMKVARIIPLFNLAIGIVSQIIGLYLCFLNFQKFWRSFSLKNLIVFLKNIL</sequence>
<keyword evidence="1" id="KW-0472">Membrane</keyword>
<dbReference type="SUPFAM" id="SSF56219">
    <property type="entry name" value="DNase I-like"/>
    <property type="match status" value="1"/>
</dbReference>
<keyword evidence="3" id="KW-0804">Transcription</keyword>
<dbReference type="Pfam" id="PF03372">
    <property type="entry name" value="Exo_endo_phos"/>
    <property type="match status" value="1"/>
</dbReference>
<evidence type="ECO:0000256" key="1">
    <source>
        <dbReference type="SAM" id="Phobius"/>
    </source>
</evidence>
<proteinExistence type="predicted"/>
<protein>
    <submittedName>
        <fullName evidence="3">DNA-directed RNA polymerase subunit omega</fullName>
    </submittedName>
</protein>
<name>A0ABQ8L9T1_LABRO</name>
<dbReference type="InterPro" id="IPR005135">
    <property type="entry name" value="Endo/exonuclease/phosphatase"/>
</dbReference>
<comment type="caution">
    <text evidence="3">The sequence shown here is derived from an EMBL/GenBank/DDBJ whole genome shotgun (WGS) entry which is preliminary data.</text>
</comment>
<keyword evidence="3" id="KW-0240">DNA-directed RNA polymerase</keyword>
<keyword evidence="1" id="KW-1133">Transmembrane helix</keyword>
<keyword evidence="4" id="KW-1185">Reference proteome</keyword>
<organism evidence="3 4">
    <name type="scientific">Labeo rohita</name>
    <name type="common">Indian major carp</name>
    <name type="synonym">Cyprinus rohita</name>
    <dbReference type="NCBI Taxonomy" id="84645"/>
    <lineage>
        <taxon>Eukaryota</taxon>
        <taxon>Metazoa</taxon>
        <taxon>Chordata</taxon>
        <taxon>Craniata</taxon>
        <taxon>Vertebrata</taxon>
        <taxon>Euteleostomi</taxon>
        <taxon>Actinopterygii</taxon>
        <taxon>Neopterygii</taxon>
        <taxon>Teleostei</taxon>
        <taxon>Ostariophysi</taxon>
        <taxon>Cypriniformes</taxon>
        <taxon>Cyprinidae</taxon>
        <taxon>Labeoninae</taxon>
        <taxon>Labeonini</taxon>
        <taxon>Labeo</taxon>
    </lineage>
</organism>
<dbReference type="InterPro" id="IPR036691">
    <property type="entry name" value="Endo/exonu/phosph_ase_sf"/>
</dbReference>
<dbReference type="GO" id="GO:0000428">
    <property type="term" value="C:DNA-directed RNA polymerase complex"/>
    <property type="evidence" value="ECO:0007669"/>
    <property type="project" value="UniProtKB-KW"/>
</dbReference>
<accession>A0ABQ8L9T1</accession>
<dbReference type="PANTHER" id="PTHR33776:SF4">
    <property type="entry name" value="ENDONUCLEASE_EXONUCLEASE_PHOSPHATASE DOMAIN-CONTAINING PROTEIN"/>
    <property type="match status" value="1"/>
</dbReference>
<feature type="transmembrane region" description="Helical" evidence="1">
    <location>
        <begin position="553"/>
        <end position="577"/>
    </location>
</feature>
<evidence type="ECO:0000259" key="2">
    <source>
        <dbReference type="Pfam" id="PF03372"/>
    </source>
</evidence>
<evidence type="ECO:0000313" key="4">
    <source>
        <dbReference type="Proteomes" id="UP000830375"/>
    </source>
</evidence>
<dbReference type="EMBL" id="JACTAM010000297">
    <property type="protein sequence ID" value="KAI2647507.1"/>
    <property type="molecule type" value="Genomic_DNA"/>
</dbReference>
<keyword evidence="1" id="KW-0812">Transmembrane</keyword>
<reference evidence="3 4" key="1">
    <citation type="submission" date="2022-01" db="EMBL/GenBank/DDBJ databases">
        <title>A high-quality chromosome-level genome assembly of rohu carp, Labeo rohita.</title>
        <authorList>
            <person name="Arick M.A. II"/>
            <person name="Hsu C.-Y."/>
            <person name="Magbanua Z."/>
            <person name="Pechanova O."/>
            <person name="Grover C."/>
            <person name="Miller E."/>
            <person name="Thrash A."/>
            <person name="Ezzel L."/>
            <person name="Alam S."/>
            <person name="Benzie J."/>
            <person name="Hamilton M."/>
            <person name="Karsi A."/>
            <person name="Lawrence M.L."/>
            <person name="Peterson D.G."/>
        </authorList>
    </citation>
    <scope>NUCLEOTIDE SEQUENCE [LARGE SCALE GENOMIC DNA]</scope>
    <source>
        <strain evidence="4">BAU-BD-2019</strain>
        <tissue evidence="3">Blood</tissue>
    </source>
</reference>
<feature type="domain" description="Endonuclease/exonuclease/phosphatase" evidence="2">
    <location>
        <begin position="60"/>
        <end position="266"/>
    </location>
</feature>
<dbReference type="Gene3D" id="3.60.10.10">
    <property type="entry name" value="Endonuclease/exonuclease/phosphatase"/>
    <property type="match status" value="1"/>
</dbReference>
<gene>
    <name evidence="3" type="ORF">H4Q32_023870</name>
</gene>
<dbReference type="Proteomes" id="UP000830375">
    <property type="component" value="Unassembled WGS sequence"/>
</dbReference>